<dbReference type="InterPro" id="IPR007112">
    <property type="entry name" value="Expansin/allergen_DPBB_dom"/>
</dbReference>
<proteinExistence type="inferred from homology"/>
<evidence type="ECO:0000259" key="7">
    <source>
        <dbReference type="PROSITE" id="PS50842"/>
    </source>
</evidence>
<keyword evidence="5" id="KW-0472">Membrane</keyword>
<dbReference type="InterPro" id="IPR036908">
    <property type="entry name" value="RlpA-like_sf"/>
</dbReference>
<feature type="domain" description="Expansin-like EG45" evidence="7">
    <location>
        <begin position="29"/>
        <end position="140"/>
    </location>
</feature>
<dbReference type="PRINTS" id="PR01226">
    <property type="entry name" value="EXPANSIN"/>
</dbReference>
<dbReference type="SUPFAM" id="SSF50685">
    <property type="entry name" value="Barwin-like endoglucanases"/>
    <property type="match status" value="1"/>
</dbReference>
<dbReference type="Pfam" id="PF03330">
    <property type="entry name" value="DPBB_1"/>
    <property type="match status" value="1"/>
</dbReference>
<dbReference type="InterPro" id="IPR007118">
    <property type="entry name" value="Expan_Lol_pI"/>
</dbReference>
<keyword evidence="6" id="KW-0961">Cell wall biogenesis/degradation</keyword>
<dbReference type="GO" id="GO:0016020">
    <property type="term" value="C:membrane"/>
    <property type="evidence" value="ECO:0007669"/>
    <property type="project" value="UniProtKB-SubCell"/>
</dbReference>
<evidence type="ECO:0000256" key="4">
    <source>
        <dbReference type="ARBA" id="ARBA00022729"/>
    </source>
</evidence>
<dbReference type="InterPro" id="IPR036749">
    <property type="entry name" value="Expansin_CBD_sf"/>
</dbReference>
<dbReference type="GO" id="GO:0009664">
    <property type="term" value="P:plant-type cell wall organization"/>
    <property type="evidence" value="ECO:0007669"/>
    <property type="project" value="InterPro"/>
</dbReference>
<evidence type="ECO:0000313" key="9">
    <source>
        <dbReference type="EMBL" id="KAK9107304.1"/>
    </source>
</evidence>
<feature type="domain" description="Expansin-like CBD" evidence="8">
    <location>
        <begin position="150"/>
        <end position="229"/>
    </location>
</feature>
<dbReference type="AlphaFoldDB" id="A0AAP0FNM4"/>
<dbReference type="InterPro" id="IPR007117">
    <property type="entry name" value="Expansin_CBD"/>
</dbReference>
<dbReference type="Gene3D" id="2.40.40.10">
    <property type="entry name" value="RlpA-like domain"/>
    <property type="match status" value="1"/>
</dbReference>
<dbReference type="PANTHER" id="PTHR31867">
    <property type="entry name" value="EXPANSIN-A15"/>
    <property type="match status" value="1"/>
</dbReference>
<evidence type="ECO:0000256" key="5">
    <source>
        <dbReference type="ARBA" id="ARBA00023136"/>
    </source>
</evidence>
<organism evidence="9 10">
    <name type="scientific">Stephania yunnanensis</name>
    <dbReference type="NCBI Taxonomy" id="152371"/>
    <lineage>
        <taxon>Eukaryota</taxon>
        <taxon>Viridiplantae</taxon>
        <taxon>Streptophyta</taxon>
        <taxon>Embryophyta</taxon>
        <taxon>Tracheophyta</taxon>
        <taxon>Spermatophyta</taxon>
        <taxon>Magnoliopsida</taxon>
        <taxon>Ranunculales</taxon>
        <taxon>Menispermaceae</taxon>
        <taxon>Menispermoideae</taxon>
        <taxon>Cissampelideae</taxon>
        <taxon>Stephania</taxon>
    </lineage>
</organism>
<keyword evidence="4" id="KW-0732">Signal</keyword>
<dbReference type="SMART" id="SM00837">
    <property type="entry name" value="DPBB_1"/>
    <property type="match status" value="1"/>
</dbReference>
<dbReference type="PROSITE" id="PS50843">
    <property type="entry name" value="EXPANSIN_CBD"/>
    <property type="match status" value="1"/>
</dbReference>
<comment type="function">
    <text evidence="6">Causes loosening and extension of plant cell walls by disrupting non-covalent bonding between cellulose microfibrils and matrix glucans. No enzymatic activity has been found.</text>
</comment>
<dbReference type="SUPFAM" id="SSF49590">
    <property type="entry name" value="PHL pollen allergen"/>
    <property type="match status" value="1"/>
</dbReference>
<sequence length="229" mass="24465">MAILDSGRGEWDNARATFYGDEHGEGTMQGACGYGPAQGYGLSTTALSTALFNDGLSCGSCFEIKCVNSPWCIAGGPSVKVTATNFCPPNPSLPSEAGGWCNPPNKHFDLTMPMFLQLAAYKAGIVPVQFRRVPCERSGGTRFIINGNPNFLLVLVYNVAGVGDVRGMAIKGSSDGWVQMSRNWGQNWQTSAKLQGQGLSFQVTTSDGKMTQLDNVAPADWKFGTSYPV</sequence>
<dbReference type="InterPro" id="IPR002963">
    <property type="entry name" value="Expansin"/>
</dbReference>
<comment type="caution">
    <text evidence="9">The sequence shown here is derived from an EMBL/GenBank/DDBJ whole genome shotgun (WGS) entry which is preliminary data.</text>
</comment>
<accession>A0AAP0FNM4</accession>
<gene>
    <name evidence="9" type="ORF">Syun_023315</name>
</gene>
<reference evidence="9 10" key="1">
    <citation type="submission" date="2024-01" db="EMBL/GenBank/DDBJ databases">
        <title>Genome assemblies of Stephania.</title>
        <authorList>
            <person name="Yang L."/>
        </authorList>
    </citation>
    <scope>NUCLEOTIDE SEQUENCE [LARGE SCALE GENOMIC DNA]</scope>
    <source>
        <strain evidence="9">YNDBR</strain>
        <tissue evidence="9">Leaf</tissue>
    </source>
</reference>
<dbReference type="PROSITE" id="PS50842">
    <property type="entry name" value="EXPANSIN_EG45"/>
    <property type="match status" value="1"/>
</dbReference>
<evidence type="ECO:0000256" key="1">
    <source>
        <dbReference type="ARBA" id="ARBA00005392"/>
    </source>
</evidence>
<dbReference type="PRINTS" id="PR01225">
    <property type="entry name" value="EXPANSNFAMLY"/>
</dbReference>
<name>A0AAP0FNM4_9MAGN</name>
<evidence type="ECO:0000256" key="2">
    <source>
        <dbReference type="ARBA" id="ARBA00022512"/>
    </source>
</evidence>
<dbReference type="Pfam" id="PF01357">
    <property type="entry name" value="Expansin_C"/>
    <property type="match status" value="1"/>
</dbReference>
<evidence type="ECO:0000259" key="8">
    <source>
        <dbReference type="PROSITE" id="PS50843"/>
    </source>
</evidence>
<comment type="subcellular location">
    <subcellularLocation>
        <location evidence="6">Secreted</location>
        <location evidence="6">Cell wall</location>
    </subcellularLocation>
    <subcellularLocation>
        <location evidence="6">Membrane</location>
        <topology evidence="6">Peripheral membrane protein</topology>
    </subcellularLocation>
</comment>
<dbReference type="CDD" id="cd22274">
    <property type="entry name" value="DPBB_EXPA_N"/>
    <property type="match status" value="1"/>
</dbReference>
<protein>
    <recommendedName>
        <fullName evidence="6">Expansin</fullName>
    </recommendedName>
</protein>
<dbReference type="InterPro" id="IPR009009">
    <property type="entry name" value="RlpA-like_DPBB"/>
</dbReference>
<dbReference type="GO" id="GO:0005576">
    <property type="term" value="C:extracellular region"/>
    <property type="evidence" value="ECO:0007669"/>
    <property type="project" value="InterPro"/>
</dbReference>
<dbReference type="Proteomes" id="UP001420932">
    <property type="component" value="Unassembled WGS sequence"/>
</dbReference>
<evidence type="ECO:0000313" key="10">
    <source>
        <dbReference type="Proteomes" id="UP001420932"/>
    </source>
</evidence>
<evidence type="ECO:0000256" key="6">
    <source>
        <dbReference type="RuleBase" id="RU365023"/>
    </source>
</evidence>
<keyword evidence="3 6" id="KW-0964">Secreted</keyword>
<keyword evidence="10" id="KW-1185">Reference proteome</keyword>
<comment type="similarity">
    <text evidence="1 6">Belongs to the expansin family. Expansin A subfamily.</text>
</comment>
<dbReference type="Gene3D" id="2.60.40.760">
    <property type="entry name" value="Expansin, cellulose-binding-like domain"/>
    <property type="match status" value="1"/>
</dbReference>
<keyword evidence="2 6" id="KW-0134">Cell wall</keyword>
<evidence type="ECO:0000256" key="3">
    <source>
        <dbReference type="ARBA" id="ARBA00022525"/>
    </source>
</evidence>
<dbReference type="EMBL" id="JBBNAF010000010">
    <property type="protein sequence ID" value="KAK9107304.1"/>
    <property type="molecule type" value="Genomic_DNA"/>
</dbReference>